<comment type="caution">
    <text evidence="7">The sequence shown here is derived from an EMBL/GenBank/DDBJ whole genome shotgun (WGS) entry which is preliminary data.</text>
</comment>
<sequence>MQIVLLAAKTSLCVPLRLVNMSTTVVETITAELPAHGPPQTKADPPAQANGDTDDWAHGLKSKWPVALDLAGGATPCRLEGEVADLIVHGEIPKEIEGNFYRVMCDPFVPPDPKNVPIDGDGNVSVFQFHNGRVDMKTKYVETERFKLERKANKALFGLYRNPYTHHPCVRAAVDSTANTNLMLWAGHLLAMKEVALPYGVDPVTLETRCYDPFKSQIKSKTFTAHPKYDPITDELVVFGYEAKGLGTTDVVTYTIDRSGKCKNELWSHQPYEKPGFIHDMAMTLNWIILFLWPFEADIARMKKGGHHWAWDYNRGATFMVIPRDAANPKAAGWKPNEVRSYDWENCMAIHTAGAWEDSAGNIYVESSRVHDNAFPFFPPDEENPRMPSPDSKADFVRWKFDPTQPDRSKIPDPEVMLDCPAEFPRIDERFMTSQYDYVWMNVFVPQKSDGTKNIYQGLNGLAQHSNKTGKTQFFYAGDNSLIQEPIFIPRSEDAEEGDGWVMALIERVKANRCDVVVLDTKNFEKPIALVQLPLHMKAQVHGNWVSAKDLGGYKPIIKPVPDFRISGMGALEPM</sequence>
<dbReference type="OrthoDB" id="407010at2759"/>
<comment type="cofactor">
    <cofactor evidence="5">
        <name>Fe(2+)</name>
        <dbReference type="ChEBI" id="CHEBI:29033"/>
    </cofactor>
    <text evidence="5">Binds 1 Fe(2+) ion per subunit.</text>
</comment>
<dbReference type="EMBL" id="JABCIY010000168">
    <property type="protein sequence ID" value="KAF7190941.1"/>
    <property type="molecule type" value="Genomic_DNA"/>
</dbReference>
<dbReference type="Pfam" id="PF03055">
    <property type="entry name" value="RPE65"/>
    <property type="match status" value="1"/>
</dbReference>
<organism evidence="7 8">
    <name type="scientific">Pseudocercospora fuligena</name>
    <dbReference type="NCBI Taxonomy" id="685502"/>
    <lineage>
        <taxon>Eukaryota</taxon>
        <taxon>Fungi</taxon>
        <taxon>Dikarya</taxon>
        <taxon>Ascomycota</taxon>
        <taxon>Pezizomycotina</taxon>
        <taxon>Dothideomycetes</taxon>
        <taxon>Dothideomycetidae</taxon>
        <taxon>Mycosphaerellales</taxon>
        <taxon>Mycosphaerellaceae</taxon>
        <taxon>Pseudocercospora</taxon>
    </lineage>
</organism>
<evidence type="ECO:0000313" key="8">
    <source>
        <dbReference type="Proteomes" id="UP000660729"/>
    </source>
</evidence>
<evidence type="ECO:0000256" key="2">
    <source>
        <dbReference type="ARBA" id="ARBA00022723"/>
    </source>
</evidence>
<dbReference type="InterPro" id="IPR004294">
    <property type="entry name" value="Carotenoid_Oase"/>
</dbReference>
<dbReference type="PANTHER" id="PTHR10543:SF89">
    <property type="entry name" value="CAROTENOID 9,10(9',10')-CLEAVAGE DIOXYGENASE 1"/>
    <property type="match status" value="1"/>
</dbReference>
<feature type="binding site" evidence="5">
    <location>
        <position position="279"/>
    </location>
    <ligand>
        <name>Fe cation</name>
        <dbReference type="ChEBI" id="CHEBI:24875"/>
        <note>catalytic</note>
    </ligand>
</feature>
<evidence type="ECO:0000256" key="3">
    <source>
        <dbReference type="ARBA" id="ARBA00023002"/>
    </source>
</evidence>
<keyword evidence="8" id="KW-1185">Reference proteome</keyword>
<evidence type="ECO:0000256" key="5">
    <source>
        <dbReference type="PIRSR" id="PIRSR604294-1"/>
    </source>
</evidence>
<dbReference type="GO" id="GO:0046872">
    <property type="term" value="F:metal ion binding"/>
    <property type="evidence" value="ECO:0007669"/>
    <property type="project" value="UniProtKB-KW"/>
</dbReference>
<reference evidence="7" key="1">
    <citation type="submission" date="2020-04" db="EMBL/GenBank/DDBJ databases">
        <title>Draft genome resource of the tomato pathogen Pseudocercospora fuligena.</title>
        <authorList>
            <person name="Zaccaron A."/>
        </authorList>
    </citation>
    <scope>NUCLEOTIDE SEQUENCE</scope>
    <source>
        <strain evidence="7">PF001</strain>
    </source>
</reference>
<feature type="binding site" evidence="5">
    <location>
        <position position="351"/>
    </location>
    <ligand>
        <name>Fe cation</name>
        <dbReference type="ChEBI" id="CHEBI:24875"/>
        <note>catalytic</note>
    </ligand>
</feature>
<evidence type="ECO:0000256" key="4">
    <source>
        <dbReference type="ARBA" id="ARBA00023004"/>
    </source>
</evidence>
<evidence type="ECO:0000256" key="6">
    <source>
        <dbReference type="SAM" id="MobiDB-lite"/>
    </source>
</evidence>
<evidence type="ECO:0000313" key="7">
    <source>
        <dbReference type="EMBL" id="KAF7190941.1"/>
    </source>
</evidence>
<protein>
    <submittedName>
        <fullName evidence="7">Lignostilbene-alpha,beta-dioxygenase isozyme I</fullName>
    </submittedName>
</protein>
<gene>
    <name evidence="7" type="ORF">HII31_08100</name>
</gene>
<dbReference type="GO" id="GO:0010436">
    <property type="term" value="F:carotenoid dioxygenase activity"/>
    <property type="evidence" value="ECO:0007669"/>
    <property type="project" value="TreeGrafter"/>
</dbReference>
<comment type="similarity">
    <text evidence="1">Belongs to the carotenoid oxygenase family.</text>
</comment>
<dbReference type="AlphaFoldDB" id="A0A8H6RJ17"/>
<keyword evidence="7" id="KW-0223">Dioxygenase</keyword>
<feature type="binding site" evidence="5">
    <location>
        <position position="542"/>
    </location>
    <ligand>
        <name>Fe cation</name>
        <dbReference type="ChEBI" id="CHEBI:24875"/>
        <note>catalytic</note>
    </ligand>
</feature>
<dbReference type="Proteomes" id="UP000660729">
    <property type="component" value="Unassembled WGS sequence"/>
</dbReference>
<proteinExistence type="inferred from homology"/>
<evidence type="ECO:0000256" key="1">
    <source>
        <dbReference type="ARBA" id="ARBA00006787"/>
    </source>
</evidence>
<feature type="region of interest" description="Disordered" evidence="6">
    <location>
        <begin position="32"/>
        <end position="56"/>
    </location>
</feature>
<keyword evidence="2 5" id="KW-0479">Metal-binding</keyword>
<keyword evidence="4 5" id="KW-0408">Iron</keyword>
<accession>A0A8H6RJ17</accession>
<name>A0A8H6RJ17_9PEZI</name>
<dbReference type="PANTHER" id="PTHR10543">
    <property type="entry name" value="BETA-CAROTENE DIOXYGENASE"/>
    <property type="match status" value="1"/>
</dbReference>
<feature type="binding site" evidence="5">
    <location>
        <position position="226"/>
    </location>
    <ligand>
        <name>Fe cation</name>
        <dbReference type="ChEBI" id="CHEBI:24875"/>
        <note>catalytic</note>
    </ligand>
</feature>
<dbReference type="GO" id="GO:0016121">
    <property type="term" value="P:carotene catabolic process"/>
    <property type="evidence" value="ECO:0007669"/>
    <property type="project" value="TreeGrafter"/>
</dbReference>
<keyword evidence="3" id="KW-0560">Oxidoreductase</keyword>